<reference evidence="1 2" key="1">
    <citation type="journal article" date="2016" name="Nat. Commun.">
        <title>Ectomycorrhizal ecology is imprinted in the genome of the dominant symbiotic fungus Cenococcum geophilum.</title>
        <authorList>
            <consortium name="DOE Joint Genome Institute"/>
            <person name="Peter M."/>
            <person name="Kohler A."/>
            <person name="Ohm R.A."/>
            <person name="Kuo A."/>
            <person name="Krutzmann J."/>
            <person name="Morin E."/>
            <person name="Arend M."/>
            <person name="Barry K.W."/>
            <person name="Binder M."/>
            <person name="Choi C."/>
            <person name="Clum A."/>
            <person name="Copeland A."/>
            <person name="Grisel N."/>
            <person name="Haridas S."/>
            <person name="Kipfer T."/>
            <person name="LaButti K."/>
            <person name="Lindquist E."/>
            <person name="Lipzen A."/>
            <person name="Maire R."/>
            <person name="Meier B."/>
            <person name="Mihaltcheva S."/>
            <person name="Molinier V."/>
            <person name="Murat C."/>
            <person name="Poggeler S."/>
            <person name="Quandt C.A."/>
            <person name="Sperisen C."/>
            <person name="Tritt A."/>
            <person name="Tisserant E."/>
            <person name="Crous P.W."/>
            <person name="Henrissat B."/>
            <person name="Nehls U."/>
            <person name="Egli S."/>
            <person name="Spatafora J.W."/>
            <person name="Grigoriev I.V."/>
            <person name="Martin F.M."/>
        </authorList>
    </citation>
    <scope>NUCLEOTIDE SEQUENCE [LARGE SCALE GENOMIC DNA]</scope>
    <source>
        <strain evidence="1 2">CBS 207.34</strain>
    </source>
</reference>
<gene>
    <name evidence="1" type="ORF">AOQ84DRAFT_272657</name>
</gene>
<evidence type="ECO:0008006" key="3">
    <source>
        <dbReference type="Google" id="ProtNLM"/>
    </source>
</evidence>
<name>A0A8E2JSU2_9PEZI</name>
<evidence type="ECO:0000313" key="2">
    <source>
        <dbReference type="Proteomes" id="UP000250140"/>
    </source>
</evidence>
<dbReference type="PANTHER" id="PTHR22642">
    <property type="entry name" value="IMIDAZOLONEPROPIONASE"/>
    <property type="match status" value="1"/>
</dbReference>
<feature type="non-terminal residue" evidence="1">
    <location>
        <position position="1"/>
    </location>
</feature>
<dbReference type="EMBL" id="KV749687">
    <property type="protein sequence ID" value="OCL08249.1"/>
    <property type="molecule type" value="Genomic_DNA"/>
</dbReference>
<dbReference type="OrthoDB" id="3742905at2759"/>
<protein>
    <recommendedName>
        <fullName evidence="3">Amidohydrolase 3 domain-containing protein</fullName>
    </recommendedName>
</protein>
<evidence type="ECO:0000313" key="1">
    <source>
        <dbReference type="EMBL" id="OCL08249.1"/>
    </source>
</evidence>
<dbReference type="Proteomes" id="UP000250140">
    <property type="component" value="Unassembled WGS sequence"/>
</dbReference>
<feature type="non-terminal residue" evidence="1">
    <location>
        <position position="120"/>
    </location>
</feature>
<dbReference type="AlphaFoldDB" id="A0A8E2JSU2"/>
<proteinExistence type="predicted"/>
<organism evidence="1 2">
    <name type="scientific">Glonium stellatum</name>
    <dbReference type="NCBI Taxonomy" id="574774"/>
    <lineage>
        <taxon>Eukaryota</taxon>
        <taxon>Fungi</taxon>
        <taxon>Dikarya</taxon>
        <taxon>Ascomycota</taxon>
        <taxon>Pezizomycotina</taxon>
        <taxon>Dothideomycetes</taxon>
        <taxon>Pleosporomycetidae</taxon>
        <taxon>Gloniales</taxon>
        <taxon>Gloniaceae</taxon>
        <taxon>Glonium</taxon>
    </lineage>
</organism>
<sequence length="120" mass="13199">TYCYTSIKTLSPSNPYANCFTISSSGTFSRVFAADLTSSLAKNTRDGFVIPGLWDGHGHLLQYGELMYSANLFGSKSMDEVLHRLDEHLARNPSMGTRLEWVRGVGWDQAAFGGNMPMAV</sequence>
<dbReference type="PANTHER" id="PTHR22642:SF2">
    <property type="entry name" value="PROTEIN LONG AFTER FAR-RED 3"/>
    <property type="match status" value="1"/>
</dbReference>
<accession>A0A8E2JSU2</accession>
<dbReference type="Gene3D" id="3.20.20.140">
    <property type="entry name" value="Metal-dependent hydrolases"/>
    <property type="match status" value="1"/>
</dbReference>
<keyword evidence="2" id="KW-1185">Reference proteome</keyword>
<dbReference type="Gene3D" id="3.10.310.70">
    <property type="match status" value="1"/>
</dbReference>